<proteinExistence type="predicted"/>
<evidence type="ECO:0000313" key="1">
    <source>
        <dbReference type="EMBL" id="GAA4692287.1"/>
    </source>
</evidence>
<comment type="caution">
    <text evidence="1">The sequence shown here is derived from an EMBL/GenBank/DDBJ whole genome shotgun (WGS) entry which is preliminary data.</text>
</comment>
<protein>
    <submittedName>
        <fullName evidence="1">Uncharacterized protein</fullName>
    </submittedName>
</protein>
<reference evidence="2" key="1">
    <citation type="journal article" date="2019" name="Int. J. Syst. Evol. Microbiol.">
        <title>The Global Catalogue of Microorganisms (GCM) 10K type strain sequencing project: providing services to taxonomists for standard genome sequencing and annotation.</title>
        <authorList>
            <consortium name="The Broad Institute Genomics Platform"/>
            <consortium name="The Broad Institute Genome Sequencing Center for Infectious Disease"/>
            <person name="Wu L."/>
            <person name="Ma J."/>
        </authorList>
    </citation>
    <scope>NUCLEOTIDE SEQUENCE [LARGE SCALE GENOMIC DNA]</scope>
    <source>
        <strain evidence="2">JCM 18127</strain>
    </source>
</reference>
<sequence length="63" mass="6749">MWDTVHDSGRDEHGGRHLCHDLPCLRCGHAAHTYLACDDACGCQPAAMPGSPAPALVPARSRR</sequence>
<gene>
    <name evidence="1" type="ORF">GCM10023226_32810</name>
</gene>
<keyword evidence="2" id="KW-1185">Reference proteome</keyword>
<organism evidence="1 2">
    <name type="scientific">Nocardioides nanhaiensis</name>
    <dbReference type="NCBI Taxonomy" id="1476871"/>
    <lineage>
        <taxon>Bacteria</taxon>
        <taxon>Bacillati</taxon>
        <taxon>Actinomycetota</taxon>
        <taxon>Actinomycetes</taxon>
        <taxon>Propionibacteriales</taxon>
        <taxon>Nocardioidaceae</taxon>
        <taxon>Nocardioides</taxon>
    </lineage>
</organism>
<dbReference type="Proteomes" id="UP001500621">
    <property type="component" value="Unassembled WGS sequence"/>
</dbReference>
<dbReference type="EMBL" id="BAABIM010000003">
    <property type="protein sequence ID" value="GAA4692287.1"/>
    <property type="molecule type" value="Genomic_DNA"/>
</dbReference>
<accession>A0ABP8WNU3</accession>
<name>A0ABP8WNU3_9ACTN</name>
<evidence type="ECO:0000313" key="2">
    <source>
        <dbReference type="Proteomes" id="UP001500621"/>
    </source>
</evidence>